<dbReference type="KEGG" id="dsf:UWK_02302"/>
<accession>M1PB18</accession>
<evidence type="ECO:0000313" key="1">
    <source>
        <dbReference type="EMBL" id="AGF78842.1"/>
    </source>
</evidence>
<dbReference type="AlphaFoldDB" id="M1PB18"/>
<reference evidence="2" key="1">
    <citation type="journal article" date="2013" name="Stand. Genomic Sci.">
        <title>Complete genome sequence of Desulfocapsa sulfexigens, a marine deltaproteobacterium specialized in disproportionating inorganic sulfur compounds.</title>
        <authorList>
            <person name="Finster K.W."/>
            <person name="Kjeldsen K.U."/>
            <person name="Kube M."/>
            <person name="Reinhardt R."/>
            <person name="Mussmann M."/>
            <person name="Amann R."/>
            <person name="Schreiber L."/>
        </authorList>
    </citation>
    <scope>NUCLEOTIDE SEQUENCE [LARGE SCALE GENOMIC DNA]</scope>
    <source>
        <strain evidence="2">DSM 10523 / SB164P1</strain>
    </source>
</reference>
<dbReference type="eggNOG" id="COG1996">
    <property type="taxonomic scope" value="Bacteria"/>
</dbReference>
<dbReference type="STRING" id="1167006.UWK_02302"/>
<organism evidence="1 2">
    <name type="scientific">Desulfocapsa sulfexigens (strain DSM 10523 / SB164P1)</name>
    <dbReference type="NCBI Taxonomy" id="1167006"/>
    <lineage>
        <taxon>Bacteria</taxon>
        <taxon>Pseudomonadati</taxon>
        <taxon>Thermodesulfobacteriota</taxon>
        <taxon>Desulfobulbia</taxon>
        <taxon>Desulfobulbales</taxon>
        <taxon>Desulfocapsaceae</taxon>
        <taxon>Desulfocapsa</taxon>
    </lineage>
</organism>
<keyword evidence="2" id="KW-1185">Reference proteome</keyword>
<name>M1PB18_DESSD</name>
<dbReference type="HOGENOM" id="CLU_666865_0_0_7"/>
<dbReference type="OrthoDB" id="5469096at2"/>
<proteinExistence type="predicted"/>
<dbReference type="EMBL" id="CP003985">
    <property type="protein sequence ID" value="AGF78842.1"/>
    <property type="molecule type" value="Genomic_DNA"/>
</dbReference>
<protein>
    <recommendedName>
        <fullName evidence="3">Double zinc ribbon</fullName>
    </recommendedName>
</protein>
<dbReference type="Proteomes" id="UP000011721">
    <property type="component" value="Chromosome"/>
</dbReference>
<gene>
    <name evidence="1" type="ordered locus">UWK_02302</name>
</gene>
<dbReference type="Gene3D" id="2.20.28.30">
    <property type="entry name" value="RNA polymerase ii, chain L"/>
    <property type="match status" value="1"/>
</dbReference>
<dbReference type="RefSeq" id="WP_015404530.1">
    <property type="nucleotide sequence ID" value="NC_020304.1"/>
</dbReference>
<evidence type="ECO:0008006" key="3">
    <source>
        <dbReference type="Google" id="ProtNLM"/>
    </source>
</evidence>
<evidence type="ECO:0000313" key="2">
    <source>
        <dbReference type="Proteomes" id="UP000011721"/>
    </source>
</evidence>
<sequence length="415" mass="47085">MDLTIHQNCPSCGAPIELHEADRLIRCPYCEVKNFMVSRGVLRFVLPDRAPENIERSEMFYAPYLRFKGNIYYCKGKHQKYKVVDTTQQGMNARALPPSLGLRPQAMPVSLVTEEIQGTFLRQTVKAKTLLERAALLTVIDSEKIKAPFYHRAYIGESLSCIYLPLYIKDEILYDAVTNKPLASGGSAENMRKSGSGYHPTWTPHFLATLCPQCGDALTGEHDSLILSCHNCHSSWAEQQGKFHSIDWSCVVSAETSMYYLPFWKIRVRSTAFGLETFADFLRITNQPLVIQEKHTEMDLVFWVPSFKLRPSTFLRMGKNITLRQAKIPDGEPKMVQRMHPVTLQRKEAIQSLKSILAGAALNKKKLLPLLPDLSFQPMSTELIYLPFSDKGHDFVQEQTGISLAKSVLHFGRKL</sequence>
<dbReference type="PATRIC" id="fig|1167006.5.peg.2498"/>